<dbReference type="Gramene" id="C.cajan_34614.t">
    <property type="protein sequence ID" value="C.cajan_34614.t.cds1"/>
    <property type="gene ID" value="C.cajan_34614"/>
</dbReference>
<dbReference type="PANTHER" id="PTHR34222">
    <property type="entry name" value="GAG_PRE-INTEGRS DOMAIN-CONTAINING PROTEIN"/>
    <property type="match status" value="1"/>
</dbReference>
<feature type="compositionally biased region" description="Polar residues" evidence="1">
    <location>
        <begin position="218"/>
        <end position="244"/>
    </location>
</feature>
<proteinExistence type="predicted"/>
<dbReference type="Pfam" id="PF22936">
    <property type="entry name" value="Pol_BBD"/>
    <property type="match status" value="1"/>
</dbReference>
<dbReference type="PANTHER" id="PTHR34222:SF33">
    <property type="entry name" value="RETROTRANSPOSON GAG DOMAIN-CONTAINING PROTEIN"/>
    <property type="match status" value="1"/>
</dbReference>
<name>A0A151RSF5_CAJCA</name>
<evidence type="ECO:0000313" key="4">
    <source>
        <dbReference type="Proteomes" id="UP000075243"/>
    </source>
</evidence>
<dbReference type="EMBL" id="KQ483590">
    <property type="protein sequence ID" value="KYP45476.1"/>
    <property type="molecule type" value="Genomic_DNA"/>
</dbReference>
<sequence>NSMINSWIHNTIDPQLQPLINYFETAKSLWDDLRERFALLNIPRIFHLKANLSTMKQHGSSVMDYYTKLRSIWDELESTRPLDACTAGDTCAFTKSIRLEAENDRVYQFLMGLDHTIYGSLITQILNTTPLPTINRVFSMVTQEETHKAIARSHDAPTNALGCAVSSAVSKDHGDTSKPKVTYMYCHKPYHDVSKCYQLIGYPERPNTRRGRGRGRSSHSTQSAHARVAHTTNTHATPSSTASSLGSLNIADFTPEILQHLMSLVVPSTPSVEKLTGKICNPSWIIDSGASQHMTCTLSYLSNVQSISPCSVGLPNGTGTFATQCGTVTLGSFLHLSNVLYVPSLTCNLISVSQLLQQSCMALFINYILSTAGLKEEEDDWNGC</sequence>
<keyword evidence="4" id="KW-1185">Reference proteome</keyword>
<organism evidence="3 4">
    <name type="scientific">Cajanus cajan</name>
    <name type="common">Pigeon pea</name>
    <name type="synonym">Cajanus indicus</name>
    <dbReference type="NCBI Taxonomy" id="3821"/>
    <lineage>
        <taxon>Eukaryota</taxon>
        <taxon>Viridiplantae</taxon>
        <taxon>Streptophyta</taxon>
        <taxon>Embryophyta</taxon>
        <taxon>Tracheophyta</taxon>
        <taxon>Spermatophyta</taxon>
        <taxon>Magnoliopsida</taxon>
        <taxon>eudicotyledons</taxon>
        <taxon>Gunneridae</taxon>
        <taxon>Pentapetalae</taxon>
        <taxon>rosids</taxon>
        <taxon>fabids</taxon>
        <taxon>Fabales</taxon>
        <taxon>Fabaceae</taxon>
        <taxon>Papilionoideae</taxon>
        <taxon>50 kb inversion clade</taxon>
        <taxon>NPAAA clade</taxon>
        <taxon>indigoferoid/millettioid clade</taxon>
        <taxon>Phaseoleae</taxon>
        <taxon>Cajanus</taxon>
    </lineage>
</organism>
<protein>
    <recommendedName>
        <fullName evidence="2">Retrovirus-related Pol polyprotein from transposon TNT 1-94-like beta-barrel domain-containing protein</fullName>
    </recommendedName>
</protein>
<dbReference type="OMA" id="NCERTGH"/>
<reference evidence="3" key="1">
    <citation type="journal article" date="2012" name="Nat. Biotechnol.">
        <title>Draft genome sequence of pigeonpea (Cajanus cajan), an orphan legume crop of resource-poor farmers.</title>
        <authorList>
            <person name="Varshney R.K."/>
            <person name="Chen W."/>
            <person name="Li Y."/>
            <person name="Bharti A.K."/>
            <person name="Saxena R.K."/>
            <person name="Schlueter J.A."/>
            <person name="Donoghue M.T."/>
            <person name="Azam S."/>
            <person name="Fan G."/>
            <person name="Whaley A.M."/>
            <person name="Farmer A.D."/>
            <person name="Sheridan J."/>
            <person name="Iwata A."/>
            <person name="Tuteja R."/>
            <person name="Penmetsa R.V."/>
            <person name="Wu W."/>
            <person name="Upadhyaya H.D."/>
            <person name="Yang S.P."/>
            <person name="Shah T."/>
            <person name="Saxena K.B."/>
            <person name="Michael T."/>
            <person name="McCombie W.R."/>
            <person name="Yang B."/>
            <person name="Zhang G."/>
            <person name="Yang H."/>
            <person name="Wang J."/>
            <person name="Spillane C."/>
            <person name="Cook D.R."/>
            <person name="May G.D."/>
            <person name="Xu X."/>
            <person name="Jackson S.A."/>
        </authorList>
    </citation>
    <scope>NUCLEOTIDE SEQUENCE [LARGE SCALE GENOMIC DNA]</scope>
</reference>
<dbReference type="Proteomes" id="UP000075243">
    <property type="component" value="Unassembled WGS sequence"/>
</dbReference>
<evidence type="ECO:0000313" key="3">
    <source>
        <dbReference type="EMBL" id="KYP45476.1"/>
    </source>
</evidence>
<feature type="domain" description="Retrovirus-related Pol polyprotein from transposon TNT 1-94-like beta-barrel" evidence="2">
    <location>
        <begin position="284"/>
        <end position="358"/>
    </location>
</feature>
<feature type="non-terminal residue" evidence="3">
    <location>
        <position position="1"/>
    </location>
</feature>
<feature type="compositionally biased region" description="Basic residues" evidence="1">
    <location>
        <begin position="208"/>
        <end position="217"/>
    </location>
</feature>
<accession>A0A151RSF5</accession>
<dbReference type="InterPro" id="IPR054722">
    <property type="entry name" value="PolX-like_BBD"/>
</dbReference>
<feature type="region of interest" description="Disordered" evidence="1">
    <location>
        <begin position="203"/>
        <end position="244"/>
    </location>
</feature>
<evidence type="ECO:0000259" key="2">
    <source>
        <dbReference type="Pfam" id="PF22936"/>
    </source>
</evidence>
<evidence type="ECO:0000256" key="1">
    <source>
        <dbReference type="SAM" id="MobiDB-lite"/>
    </source>
</evidence>
<dbReference type="AlphaFoldDB" id="A0A151RSF5"/>
<gene>
    <name evidence="3" type="ORF">KK1_032997</name>
</gene>